<organism evidence="1 2">
    <name type="scientific">Stenotrophomonas terrae</name>
    <dbReference type="NCBI Taxonomy" id="405446"/>
    <lineage>
        <taxon>Bacteria</taxon>
        <taxon>Pseudomonadati</taxon>
        <taxon>Pseudomonadota</taxon>
        <taxon>Gammaproteobacteria</taxon>
        <taxon>Lysobacterales</taxon>
        <taxon>Lysobacteraceae</taxon>
        <taxon>Stenotrophomonas</taxon>
    </lineage>
</organism>
<dbReference type="AlphaFoldDB" id="A0A0R0CLD3"/>
<sequence>MPAAPSPRQAAVSPWFEKAGAQAMREWEQRLLSEQMRGFPSPSWLWLAPSAAWLPELVPQGRGLRLHRNPLAPGWAGDMRCALPLPLPSESVKAIVIEHPAAEELEPLLSECARVLMPGGRIWMTVLNRCSPYRAHWQWQGARPPSVTGCRTLLQRQGIRCRSLRHYGPLWTQTGTTPGTALPALRALCVLEAEKRTEAFIGPIKASRVSWRGPVAT</sequence>
<dbReference type="EMBL" id="LDJJ01000046">
    <property type="protein sequence ID" value="KRG66567.1"/>
    <property type="molecule type" value="Genomic_DNA"/>
</dbReference>
<dbReference type="InterPro" id="IPR029063">
    <property type="entry name" value="SAM-dependent_MTases_sf"/>
</dbReference>
<proteinExistence type="predicted"/>
<dbReference type="PATRIC" id="fig|405446.3.peg.2323"/>
<name>A0A0R0CLD3_9GAMM</name>
<dbReference type="Proteomes" id="UP000051863">
    <property type="component" value="Unassembled WGS sequence"/>
</dbReference>
<dbReference type="Gene3D" id="3.40.50.150">
    <property type="entry name" value="Vaccinia Virus protein VP39"/>
    <property type="match status" value="1"/>
</dbReference>
<dbReference type="SUPFAM" id="SSF53335">
    <property type="entry name" value="S-adenosyl-L-methionine-dependent methyltransferases"/>
    <property type="match status" value="1"/>
</dbReference>
<evidence type="ECO:0008006" key="3">
    <source>
        <dbReference type="Google" id="ProtNLM"/>
    </source>
</evidence>
<reference evidence="1 2" key="1">
    <citation type="submission" date="2015-05" db="EMBL/GenBank/DDBJ databases">
        <title>Genome sequencing and analysis of members of genus Stenotrophomonas.</title>
        <authorList>
            <person name="Patil P.P."/>
            <person name="Midha S."/>
            <person name="Patil P.B."/>
        </authorList>
    </citation>
    <scope>NUCLEOTIDE SEQUENCE [LARGE SCALE GENOMIC DNA]</scope>
    <source>
        <strain evidence="1 2">DSM 18941</strain>
    </source>
</reference>
<evidence type="ECO:0000313" key="1">
    <source>
        <dbReference type="EMBL" id="KRG66567.1"/>
    </source>
</evidence>
<protein>
    <recommendedName>
        <fullName evidence="3">Methyltransferase type 11 domain-containing protein</fullName>
    </recommendedName>
</protein>
<gene>
    <name evidence="1" type="ORF">ABB27_13505</name>
</gene>
<evidence type="ECO:0000313" key="2">
    <source>
        <dbReference type="Proteomes" id="UP000051863"/>
    </source>
</evidence>
<accession>A0A0R0CLD3</accession>
<keyword evidence="2" id="KW-1185">Reference proteome</keyword>
<comment type="caution">
    <text evidence="1">The sequence shown here is derived from an EMBL/GenBank/DDBJ whole genome shotgun (WGS) entry which is preliminary data.</text>
</comment>